<keyword evidence="3" id="KW-1185">Reference proteome</keyword>
<protein>
    <submittedName>
        <fullName evidence="2">Uncharacterized protein</fullName>
    </submittedName>
</protein>
<dbReference type="AlphaFoldDB" id="A0A0E0FBX6"/>
<evidence type="ECO:0000256" key="1">
    <source>
        <dbReference type="SAM" id="MobiDB-lite"/>
    </source>
</evidence>
<dbReference type="Proteomes" id="UP000008021">
    <property type="component" value="Chromosome 12"/>
</dbReference>
<reference evidence="2" key="2">
    <citation type="submission" date="2018-05" db="EMBL/GenBank/DDBJ databases">
        <title>OmerRS3 (Oryza meridionalis Reference Sequence Version 3).</title>
        <authorList>
            <person name="Zhang J."/>
            <person name="Kudrna D."/>
            <person name="Lee S."/>
            <person name="Talag J."/>
            <person name="Welchert J."/>
            <person name="Wing R.A."/>
        </authorList>
    </citation>
    <scope>NUCLEOTIDE SEQUENCE [LARGE SCALE GENOMIC DNA]</scope>
    <source>
        <strain evidence="2">cv. OR44</strain>
    </source>
</reference>
<evidence type="ECO:0000313" key="2">
    <source>
        <dbReference type="EnsemblPlants" id="OMERI12G07750.1"/>
    </source>
</evidence>
<evidence type="ECO:0000313" key="3">
    <source>
        <dbReference type="Proteomes" id="UP000008021"/>
    </source>
</evidence>
<feature type="compositionally biased region" description="Basic and acidic residues" evidence="1">
    <location>
        <begin position="77"/>
        <end position="90"/>
    </location>
</feature>
<organism evidence="2">
    <name type="scientific">Oryza meridionalis</name>
    <dbReference type="NCBI Taxonomy" id="40149"/>
    <lineage>
        <taxon>Eukaryota</taxon>
        <taxon>Viridiplantae</taxon>
        <taxon>Streptophyta</taxon>
        <taxon>Embryophyta</taxon>
        <taxon>Tracheophyta</taxon>
        <taxon>Spermatophyta</taxon>
        <taxon>Magnoliopsida</taxon>
        <taxon>Liliopsida</taxon>
        <taxon>Poales</taxon>
        <taxon>Poaceae</taxon>
        <taxon>BOP clade</taxon>
        <taxon>Oryzoideae</taxon>
        <taxon>Oryzeae</taxon>
        <taxon>Oryzinae</taxon>
        <taxon>Oryza</taxon>
    </lineage>
</organism>
<sequence length="121" mass="12607">MQAFVTPYALLSAVFVAIVAAARQALLPQRLKAALASLRRAAVALRGAQLGHGVGVDARGVADVVAVAAEHPRRRRRDEGGGQDDQRGEDGSGGGGRLRGISCAGSHMLLCVKLAKLEEDR</sequence>
<accession>A0A0E0FBX6</accession>
<dbReference type="Gramene" id="OMERI12G07750.1">
    <property type="protein sequence ID" value="OMERI12G07750.1"/>
    <property type="gene ID" value="OMERI12G07750"/>
</dbReference>
<dbReference type="HOGENOM" id="CLU_2041757_0_0_1"/>
<dbReference type="EnsemblPlants" id="OMERI12G07750.1">
    <property type="protein sequence ID" value="OMERI12G07750.1"/>
    <property type="gene ID" value="OMERI12G07750"/>
</dbReference>
<reference evidence="2" key="1">
    <citation type="submission" date="2015-04" db="UniProtKB">
        <authorList>
            <consortium name="EnsemblPlants"/>
        </authorList>
    </citation>
    <scope>IDENTIFICATION</scope>
</reference>
<proteinExistence type="predicted"/>
<name>A0A0E0FBX6_9ORYZ</name>
<feature type="region of interest" description="Disordered" evidence="1">
    <location>
        <begin position="69"/>
        <end position="98"/>
    </location>
</feature>